<dbReference type="PROSITE" id="PS00061">
    <property type="entry name" value="ADH_SHORT"/>
    <property type="match status" value="1"/>
</dbReference>
<keyword evidence="2" id="KW-0560">Oxidoreductase</keyword>
<comment type="similarity">
    <text evidence="1">Belongs to the short-chain dehydrogenases/reductases (SDR) family.</text>
</comment>
<dbReference type="SUPFAM" id="SSF51735">
    <property type="entry name" value="NAD(P)-binding Rossmann-fold domains"/>
    <property type="match status" value="1"/>
</dbReference>
<dbReference type="GO" id="GO:0016491">
    <property type="term" value="F:oxidoreductase activity"/>
    <property type="evidence" value="ECO:0007669"/>
    <property type="project" value="UniProtKB-KW"/>
</dbReference>
<dbReference type="PANTHER" id="PTHR43391:SF12">
    <property type="entry name" value="OXIDOREDUCTASE EPHD-RELATED"/>
    <property type="match status" value="1"/>
</dbReference>
<accession>A0A317DYB6</accession>
<dbReference type="RefSeq" id="WP_109921833.1">
    <property type="nucleotide sequence ID" value="NZ_QGLF01000004.1"/>
</dbReference>
<evidence type="ECO:0000256" key="2">
    <source>
        <dbReference type="ARBA" id="ARBA00023002"/>
    </source>
</evidence>
<name>A0A317DYB6_9PROT</name>
<comment type="caution">
    <text evidence="4">The sequence shown here is derived from an EMBL/GenBank/DDBJ whole genome shotgun (WGS) entry which is preliminary data.</text>
</comment>
<dbReference type="CDD" id="cd05233">
    <property type="entry name" value="SDR_c"/>
    <property type="match status" value="1"/>
</dbReference>
<dbReference type="PRINTS" id="PR00080">
    <property type="entry name" value="SDRFAMILY"/>
</dbReference>
<evidence type="ECO:0000313" key="5">
    <source>
        <dbReference type="Proteomes" id="UP000246077"/>
    </source>
</evidence>
<dbReference type="NCBIfam" id="NF004514">
    <property type="entry name" value="PRK05855.1"/>
    <property type="match status" value="1"/>
</dbReference>
<dbReference type="InterPro" id="IPR029058">
    <property type="entry name" value="AB_hydrolase_fold"/>
</dbReference>
<dbReference type="Gene3D" id="3.40.50.720">
    <property type="entry name" value="NAD(P)-binding Rossmann-like Domain"/>
    <property type="match status" value="1"/>
</dbReference>
<evidence type="ECO:0000256" key="1">
    <source>
        <dbReference type="ARBA" id="ARBA00006484"/>
    </source>
</evidence>
<evidence type="ECO:0000259" key="3">
    <source>
        <dbReference type="SMART" id="SM00822"/>
    </source>
</evidence>
<dbReference type="Gene3D" id="3.40.50.1820">
    <property type="entry name" value="alpha/beta hydrolase"/>
    <property type="match status" value="1"/>
</dbReference>
<dbReference type="PRINTS" id="PR00081">
    <property type="entry name" value="GDHRDH"/>
</dbReference>
<evidence type="ECO:0000313" key="4">
    <source>
        <dbReference type="EMBL" id="PWR19659.1"/>
    </source>
</evidence>
<dbReference type="PANTHER" id="PTHR43391">
    <property type="entry name" value="RETINOL DEHYDROGENASE-RELATED"/>
    <property type="match status" value="1"/>
</dbReference>
<dbReference type="SMART" id="SM00822">
    <property type="entry name" value="PKS_KR"/>
    <property type="match status" value="1"/>
</dbReference>
<dbReference type="Pfam" id="PF00561">
    <property type="entry name" value="Abhydrolase_1"/>
    <property type="match status" value="1"/>
</dbReference>
<organism evidence="4 5">
    <name type="scientific">Zavarzinia compransoris</name>
    <dbReference type="NCBI Taxonomy" id="1264899"/>
    <lineage>
        <taxon>Bacteria</taxon>
        <taxon>Pseudomonadati</taxon>
        <taxon>Pseudomonadota</taxon>
        <taxon>Alphaproteobacteria</taxon>
        <taxon>Rhodospirillales</taxon>
        <taxon>Zavarziniaceae</taxon>
        <taxon>Zavarzinia</taxon>
    </lineage>
</organism>
<dbReference type="FunFam" id="3.40.50.720:FF:000084">
    <property type="entry name" value="Short-chain dehydrogenase reductase"/>
    <property type="match status" value="1"/>
</dbReference>
<dbReference type="InterPro" id="IPR036291">
    <property type="entry name" value="NAD(P)-bd_dom_sf"/>
</dbReference>
<dbReference type="InterPro" id="IPR020904">
    <property type="entry name" value="Sc_DH/Rdtase_CS"/>
</dbReference>
<dbReference type="Proteomes" id="UP000246077">
    <property type="component" value="Unassembled WGS sequence"/>
</dbReference>
<dbReference type="SUPFAM" id="SSF53474">
    <property type="entry name" value="alpha/beta-Hydrolases"/>
    <property type="match status" value="1"/>
</dbReference>
<dbReference type="InterPro" id="IPR000073">
    <property type="entry name" value="AB_hydrolase_1"/>
</dbReference>
<dbReference type="InterPro" id="IPR057326">
    <property type="entry name" value="KR_dom"/>
</dbReference>
<dbReference type="OrthoDB" id="9812774at2"/>
<dbReference type="EMBL" id="QGLF01000004">
    <property type="protein sequence ID" value="PWR19659.1"/>
    <property type="molecule type" value="Genomic_DNA"/>
</dbReference>
<sequence>MAISSASAFRVDSGEVTLAGHVAGPEGKPTIVLIHGYPDDSTVWDGVVADLARDHRVITYDVRGAGLSGAPSSGRGYHLGRLMADLASVLDAEAPTGKVHLVGHDWGSIQGWQALVDPRTRVRIASYTSISGPSLDLAFSAIRQRVKDEKLAALPPLLGQLLKSWYILAFHLPVLAPTLWRAGIARLWPRILKLTDGIETEAHPGQLRDGVNGINLYRANFRERMFGPKTPTIEQPVQLLVPTQDPFVSPAIFDNLSDHVPLLTREDVRTGHWLPLTDPALIADRVRRFVTHVETGADCAALAQGRRRAARHRRGAGPFAGQLALVTGAGSGIGRATALALAAKGADVIATDIDLDAAERTATLARLVGVEASARRLDVADAAAMDAFAQWVDETLGAVDIVVNNAGIGLAGDFLDTSAEDWKRVLDVNLWGVIHGSRLFGQRMVARKMRGHIVNVASAAAFMPARGLSAYATTKSAVLMMSTCLRAELADKGIGVSAICPGLIDTGITDRTTFVGVTAEEQARKRTSASRLYARRALTADSVAADIVKAIEGDRPVAMVGIEAVAGHLLGRLSPALLRRLAGADLMPK</sequence>
<dbReference type="InterPro" id="IPR002347">
    <property type="entry name" value="SDR_fam"/>
</dbReference>
<proteinExistence type="inferred from homology"/>
<protein>
    <submittedName>
        <fullName evidence="4">Short chain dehydrogenase</fullName>
    </submittedName>
</protein>
<keyword evidence="5" id="KW-1185">Reference proteome</keyword>
<dbReference type="AlphaFoldDB" id="A0A317DYB6"/>
<feature type="domain" description="Ketoreductase" evidence="3">
    <location>
        <begin position="322"/>
        <end position="507"/>
    </location>
</feature>
<gene>
    <name evidence="4" type="ORF">DKG75_14405</name>
</gene>
<reference evidence="5" key="1">
    <citation type="submission" date="2018-05" db="EMBL/GenBank/DDBJ databases">
        <title>Zavarzinia sp. HR-AS.</title>
        <authorList>
            <person name="Lee Y."/>
            <person name="Jeon C.O."/>
        </authorList>
    </citation>
    <scope>NUCLEOTIDE SEQUENCE [LARGE SCALE GENOMIC DNA]</scope>
    <source>
        <strain evidence="5">DSM 1231</strain>
    </source>
</reference>
<dbReference type="Pfam" id="PF00106">
    <property type="entry name" value="adh_short"/>
    <property type="match status" value="1"/>
</dbReference>